<proteinExistence type="predicted"/>
<dbReference type="InterPro" id="IPR006626">
    <property type="entry name" value="PbH1"/>
</dbReference>
<dbReference type="GO" id="GO:0007155">
    <property type="term" value="P:cell adhesion"/>
    <property type="evidence" value="ECO:0007669"/>
    <property type="project" value="InterPro"/>
</dbReference>
<evidence type="ECO:0000256" key="6">
    <source>
        <dbReference type="ARBA" id="ARBA00023049"/>
    </source>
</evidence>
<comment type="cofactor">
    <cofactor evidence="1">
        <name>Zn(2+)</name>
        <dbReference type="ChEBI" id="CHEBI:29105"/>
    </cofactor>
</comment>
<dbReference type="InterPro" id="IPR001577">
    <property type="entry name" value="Peptidase_M8"/>
</dbReference>
<feature type="region of interest" description="Disordered" evidence="7">
    <location>
        <begin position="2529"/>
        <end position="2565"/>
    </location>
</feature>
<dbReference type="PANTHER" id="PTHR10942:SF0">
    <property type="entry name" value="LEISHMANOLYSIN-LIKE PEPTIDASE"/>
    <property type="match status" value="1"/>
</dbReference>
<feature type="region of interest" description="Disordered" evidence="7">
    <location>
        <begin position="2464"/>
        <end position="2489"/>
    </location>
</feature>
<dbReference type="Gene3D" id="3.40.390.10">
    <property type="entry name" value="Collagenase (Catalytic Domain)"/>
    <property type="match status" value="1"/>
</dbReference>
<dbReference type="InterPro" id="IPR039448">
    <property type="entry name" value="Beta_helix"/>
</dbReference>
<dbReference type="Proteomes" id="UP000094828">
    <property type="component" value="Unassembled WGS sequence"/>
</dbReference>
<dbReference type="GO" id="GO:0005737">
    <property type="term" value="C:cytoplasm"/>
    <property type="evidence" value="ECO:0007669"/>
    <property type="project" value="TreeGrafter"/>
</dbReference>
<keyword evidence="4" id="KW-0378">Hydrolase</keyword>
<evidence type="ECO:0000256" key="4">
    <source>
        <dbReference type="ARBA" id="ARBA00022801"/>
    </source>
</evidence>
<keyword evidence="6" id="KW-0482">Metalloprotease</keyword>
<dbReference type="Gene3D" id="2.160.20.10">
    <property type="entry name" value="Single-stranded right-handed beta-helix, Pectin lyase-like"/>
    <property type="match status" value="3"/>
</dbReference>
<evidence type="ECO:0000256" key="1">
    <source>
        <dbReference type="ARBA" id="ARBA00001947"/>
    </source>
</evidence>
<evidence type="ECO:0000256" key="5">
    <source>
        <dbReference type="ARBA" id="ARBA00022833"/>
    </source>
</evidence>
<keyword evidence="3" id="KW-0479">Metal-binding</keyword>
<feature type="domain" description="Right handed beta helix" evidence="8">
    <location>
        <begin position="2117"/>
        <end position="2228"/>
    </location>
</feature>
<dbReference type="Gene3D" id="2.40.160.160">
    <property type="entry name" value="Inverse autotransporter, beta-domain"/>
    <property type="match status" value="1"/>
</dbReference>
<evidence type="ECO:0000256" key="7">
    <source>
        <dbReference type="SAM" id="MobiDB-lite"/>
    </source>
</evidence>
<feature type="domain" description="Right handed beta helix" evidence="8">
    <location>
        <begin position="1754"/>
        <end position="1914"/>
    </location>
</feature>
<dbReference type="OrthoDB" id="264225at2"/>
<dbReference type="InterPro" id="IPR024079">
    <property type="entry name" value="MetalloPept_cat_dom_sf"/>
</dbReference>
<dbReference type="PANTHER" id="PTHR10942">
    <property type="entry name" value="LEISHMANOLYSIN-LIKE PEPTIDASE"/>
    <property type="match status" value="1"/>
</dbReference>
<feature type="compositionally biased region" description="Low complexity" evidence="7">
    <location>
        <begin position="2533"/>
        <end position="2544"/>
    </location>
</feature>
<evidence type="ECO:0000256" key="2">
    <source>
        <dbReference type="ARBA" id="ARBA00022670"/>
    </source>
</evidence>
<reference evidence="9 10" key="1">
    <citation type="submission" date="2016-05" db="EMBL/GenBank/DDBJ databases">
        <title>Genomic and physiological characterization of Planctopirus sp. isolated from fresh water lake.</title>
        <authorList>
            <person name="Subhash Y."/>
            <person name="Ramana C."/>
        </authorList>
    </citation>
    <scope>NUCLEOTIDE SEQUENCE [LARGE SCALE GENOMIC DNA]</scope>
    <source>
        <strain evidence="9 10">JC280</strain>
    </source>
</reference>
<keyword evidence="2" id="KW-0645">Protease</keyword>
<accession>A0A1C3EAY5</accession>
<comment type="caution">
    <text evidence="9">The sequence shown here is derived from an EMBL/GenBank/DDBJ whole genome shotgun (WGS) entry which is preliminary data.</text>
</comment>
<evidence type="ECO:0000313" key="9">
    <source>
        <dbReference type="EMBL" id="ODA30388.1"/>
    </source>
</evidence>
<dbReference type="InterPro" id="IPR038177">
    <property type="entry name" value="IAT_beta_sf"/>
</dbReference>
<organism evidence="9 10">
    <name type="scientific">Planctopirus hydrillae</name>
    <dbReference type="NCBI Taxonomy" id="1841610"/>
    <lineage>
        <taxon>Bacteria</taxon>
        <taxon>Pseudomonadati</taxon>
        <taxon>Planctomycetota</taxon>
        <taxon>Planctomycetia</taxon>
        <taxon>Planctomycetales</taxon>
        <taxon>Planctomycetaceae</taxon>
        <taxon>Planctopirus</taxon>
    </lineage>
</organism>
<evidence type="ECO:0000259" key="8">
    <source>
        <dbReference type="Pfam" id="PF13229"/>
    </source>
</evidence>
<keyword evidence="10" id="KW-1185">Reference proteome</keyword>
<protein>
    <recommendedName>
        <fullName evidence="8">Right handed beta helix domain-containing protein</fullName>
    </recommendedName>
</protein>
<dbReference type="GO" id="GO:0006508">
    <property type="term" value="P:proteolysis"/>
    <property type="evidence" value="ECO:0007669"/>
    <property type="project" value="UniProtKB-KW"/>
</dbReference>
<dbReference type="Pfam" id="PF01457">
    <property type="entry name" value="Peptidase_M8"/>
    <property type="match status" value="1"/>
</dbReference>
<dbReference type="STRING" id="1841610.A6X21_00490"/>
<dbReference type="GO" id="GO:0016020">
    <property type="term" value="C:membrane"/>
    <property type="evidence" value="ECO:0007669"/>
    <property type="project" value="InterPro"/>
</dbReference>
<gene>
    <name evidence="9" type="ORF">A6X21_00490</name>
</gene>
<name>A0A1C3EAY5_9PLAN</name>
<dbReference type="InterPro" id="IPR012334">
    <property type="entry name" value="Pectin_lyas_fold"/>
</dbReference>
<dbReference type="SUPFAM" id="SSF55486">
    <property type="entry name" value="Metalloproteases ('zincins'), catalytic domain"/>
    <property type="match status" value="2"/>
</dbReference>
<feature type="compositionally biased region" description="Polar residues" evidence="7">
    <location>
        <begin position="2556"/>
        <end position="2565"/>
    </location>
</feature>
<keyword evidence="5" id="KW-0862">Zinc</keyword>
<sequence>MVSSRQKGPLCSQFRSMRASACQIAGYAYQVNWRDRSMPLTKPSLASALLLAMAAPAVAQSVEDELGVATMQDFSGGGMLNGTYFDVRNQSNSGVGYQHGFTQIGALTPLLNDGQFLIAPQARLLITDTSKIGVNVGLIGRVYDAGRDRIWGANVYYDNDETTYSNRYSQIGFGFESLGQNLDLRANAYLPTGSSDKVIGPNGLSNTLFYTGNQLNFTGSYLSEEALRGADFELGVPVSQNMSWLRAYGGGYFYDATQNNVSGVRGRLDAQLSTDLTAGVIATHDSTFKTRVNAYVEWRFAGFVPTVWFPRLNTQDRMLTSVQRNWRVSTTTYSTSIAIPVINPRDDQAYFITWVDSANPNGGTGTGTYEDPLTQLPANSPPADLILVRQGNSGVTPYNNSITLTDFQRLLGEGKVHQIEGYANYGPFSIPQQTFTLPEFDFNDPSRYPTLTSTGGNVVTLASNNEVSAFNIQDALGSGITNTPGGSTNFLLQNLNITNNNTAGSATAGGIYLSNVDGTGTIRTVTTSNNQGFGTRIAADADLDLLLDGLASTGNQLDNLNISGASGADIDVALTSTGGANAFTGSTAGSGIVMSIDNATGTFASTTPIDASGNALDGIRLESTSGIVGTVLNPVLLNGADLSNNGRDALSLIGTGAGANISVAGANIDGTSAGRHGFNIDATAGANVTANLSNSQFGGAGANGLNAVLDAATGTVLLTNVDVSNNGQATGGTGLQDAINLDLANASSLGLGLTDVIGDGGATQERGLVYNVASGSSLTVNGLRGSFDNNLVNAINGVATGAGSIANVSLDGFTGNNAGADAVVVSSLLGATQNFELLNGTFNLATGNGLNFTASGASTLNTVLEDVTVNGSGADGMLVSSTGGSTFTGVIQDSFLTGSTLSGLNVTVSDANSVATFGAIDSQFNGNGEEGLVASATAGGELNFRSVGSQFNGNGTSGVFDGVNVTADGANTIARTLFADSESNNNTGDGYDFAASNGAYMTARIDTSTATNNQGFGVQMAGTGAGTTAVLLMEGDNDISGNTLGQYNATFTNVDTAIVSLSGSFNNGPGNGVNVNMTGTGTGTGLVLLNGATGQTIDGNAGNGVNISMTNLLNAGVTVAGYDSISNNTLDGININLDTILGAAAVNLTGPTVLSANGDNAIDIALTNVALGALPPGVGTGTYSVLTRTDNDVTEPRLPVPVDLALNSLATLPTADGIVIDSMLADTSGTSSGNAAGIAIVGDTVTNGSGTAGIVVTNSQSNTTTNGAGLLVSLLNSTTPGTELNLDINTNTFSNNDLDGVLVTLDGSNLNTLNISDNVDISGNGGSGIVVDLTNGSTVATTTINNNLLIDANALNGIQLVVNGSDFTNGVELRGNTITGSVAGDGISVVDPTTTAGPLVLTIAENTITGNGGNGVNLTATTGGDFSGSVIDDNTIDSNLANGINLTLVNSTADNFQIINNSSISGNTLDGINIDLDNSSFANFLIDSNGLGGGSVTPISQFNIEVVLLGGLTPSQQAIFAQASARWSQLITGDLADVDLGGGDIIDDLRISAEGVAIDGAGGILGQAGPTGIRAGSNLPYNGIMRFDSADLASLEASGQLYDVILHEMGHVLGIGTVWNLQGLLQGAGTADPRFTGAQATAEYNARFANVETGVPVENTGGPGTRDSHWRESIYDNELMTGFLNPGVDNPISRTTTASLADQGYVVNINASDPYLQAITTGSVVSTPSADAEVVRTNNFVVTQAMAPHAALANIANNGLHGIEFNVVNSTIGGTISNNTIDGHTGGDGIRMINPTSGSSIDIVYDANTITNNTGGAGINLAANSTTILNQTFTNNTIDNNGDQGVNLVLADTAQATMTFTDNASISANGAEGVNFLVQNGSQLTTTFANNRVNNNTGIGINVVANGTNANAVNLTMEAGANPSLVNIVDNNRGAGVAVSLSNTAGANVDISGTTISNTQVGTVAGYAGQGLSLRGVGSATFIGAGPTDGITIGDATNASTTIFNSNAAEGIEITLTDNTLVPNVTVDAITVQNINSSANGSHGFSLNTRSFADVTDVSITGSTFNANTGTGDGLHFDREADSFIRNVLIDNNIITGNSDGIDITARARDLDADVYTISNNTIDNNRARGIAAQLVADADLQVDIDTNSIQNNGGDGIQFSVNAAVTDSPTIDSLITGNTVVRNGGDGIDISVTHLVDIVTNEISDNGANGIIITGSSAGTDLINDNFINSNESNGIVITSGGSNTALITNNVITFSGNDGVQLASNGTATLNIAMDNNLVGNSQGDGVQLVASGVSSATLTMTRNDVADSQRRGLNILNRGSAGSTVNIGDGTSGNQNQIRRSELEGIYIINTASSTQNVDALADTALAADGSIFNTPTLVLNINTNEITANGRISDSSQVFDTTGLVVRVGTADGGNGFTDAGGFADTRAGVVASVTNNIFGGHFGADVTFESFVSTVTPNTTGGAWSDQNTNPRDPTNDVFTPSGYQSDPLARLDLIFTGNSGEGIIATRTGAFYNNNESVFKSRTITQDNNTDGGADDNGPFTNGTRERNAQRQANRTNLPPTLVIGTSPTFLFPGMGASTFRVNANVNQLSGGNTGFAGTPFIFDVDPYNDFTDANGISTAPPGPSGVDTMPYGWGVLP</sequence>
<dbReference type="SMART" id="SM00710">
    <property type="entry name" value="PbH1"/>
    <property type="match status" value="30"/>
</dbReference>
<dbReference type="Pfam" id="PF13229">
    <property type="entry name" value="Beta_helix"/>
    <property type="match status" value="2"/>
</dbReference>
<dbReference type="GO" id="GO:0046872">
    <property type="term" value="F:metal ion binding"/>
    <property type="evidence" value="ECO:0007669"/>
    <property type="project" value="UniProtKB-KW"/>
</dbReference>
<evidence type="ECO:0000256" key="3">
    <source>
        <dbReference type="ARBA" id="ARBA00022723"/>
    </source>
</evidence>
<evidence type="ECO:0000313" key="10">
    <source>
        <dbReference type="Proteomes" id="UP000094828"/>
    </source>
</evidence>
<dbReference type="EMBL" id="LYDR01000110">
    <property type="protein sequence ID" value="ODA30388.1"/>
    <property type="molecule type" value="Genomic_DNA"/>
</dbReference>
<dbReference type="GO" id="GO:0004222">
    <property type="term" value="F:metalloendopeptidase activity"/>
    <property type="evidence" value="ECO:0007669"/>
    <property type="project" value="InterPro"/>
</dbReference>
<dbReference type="SUPFAM" id="SSF51126">
    <property type="entry name" value="Pectin lyase-like"/>
    <property type="match status" value="1"/>
</dbReference>
<dbReference type="InterPro" id="IPR011050">
    <property type="entry name" value="Pectin_lyase_fold/virulence"/>
</dbReference>
<dbReference type="Gene3D" id="3.90.132.10">
    <property type="entry name" value="Leishmanolysin , domain 2"/>
    <property type="match status" value="1"/>
</dbReference>